<keyword evidence="11" id="KW-0812">Transmembrane</keyword>
<keyword evidence="3" id="KW-0548">Nucleotidyltransferase</keyword>
<evidence type="ECO:0000259" key="12">
    <source>
        <dbReference type="PROSITE" id="PS50878"/>
    </source>
</evidence>
<dbReference type="CDD" id="cd01651">
    <property type="entry name" value="RT_G2_intron"/>
    <property type="match status" value="1"/>
</dbReference>
<dbReference type="Pfam" id="PF00078">
    <property type="entry name" value="RVT_1"/>
    <property type="match status" value="1"/>
</dbReference>
<dbReference type="GO" id="GO:0046872">
    <property type="term" value="F:metal ion binding"/>
    <property type="evidence" value="ECO:0007669"/>
    <property type="project" value="UniProtKB-KW"/>
</dbReference>
<dbReference type="GO" id="GO:0003723">
    <property type="term" value="F:RNA binding"/>
    <property type="evidence" value="ECO:0007669"/>
    <property type="project" value="InterPro"/>
</dbReference>
<dbReference type="GO" id="GO:0003964">
    <property type="term" value="F:RNA-directed DNA polymerase activity"/>
    <property type="evidence" value="ECO:0007669"/>
    <property type="project" value="UniProtKB-KW"/>
</dbReference>
<evidence type="ECO:0000313" key="14">
    <source>
        <dbReference type="Proteomes" id="UP000294813"/>
    </source>
</evidence>
<sequence length="898" mass="101102">MNRRIPNGTYGGVRGRGLIAPSYSIRIMESLIRSAIRLVEWSVRHYGWGPVIGVFVAASLSLGVLGSLPGWMNQDLFLVQWALGAAMLYSIGWALWRGIPRWWAGLVSNEGRTVTGNRFLLPVRGTERLTEERVERWRQEGRVAGEEVGLNRGRAGEPVDLWEKCFSLERLQEAWERVALRGGSPGSDGVTVEAFALDVNRHLVQLRQELCAGTYVPLPMKHFTIPKRSGGLRKLTVFCVRDRVVQLAIHRVLMTLWEPRFAPCSYAYRPGRSALQAVAAVEQLLNRGERWVVDGDIETFFDTVVHRRLNELIREWLPDERLCYLLGRLIEAGAEGRDRGLTQGAALSPVLANLYLHLFDVALTQAGWNLVRYGDDFVILMATRQQAEEALCMVERLIAGLELRLNGSKTTIVHRDSGFTFLGYTFSANGKAPSRAAVESLRERLERAESADKRQRVLAGWQGYFGMRGGSGGGRGVECEEAAETVETRGAMGAVETMRKGEDRGMNGLHQGASGPWTDYRRLFLGRPDVFGQFWQNNEGQQGYMPLYRSLTDQELEAHIRGEVILGTYLLRPEGTTRALVLDVDGVAMGGMAEQKAMEFSWRLTEALHEEGWHPLWFRSGGKGAHIWLCFEHPVAARQVRRFIDGWLDRFRPFPKDVMVEVFPKQDHLGPAAMGSLIRLPMGRHPQTGRWSRLLARDGAVMKHPWEWLRQVPRHDLSRFAWGSDERRGRTVMHEGQGKSTDRSGNGRELRPIVVADELAPLVDGCTWIRGLMEKADREGQLRHGERLALLYVLGGSEAGRSLVHQVMARCANYTPKVTERWLRRITAGHKPVRCSKLQEWLKDHLPGVQCACPVAGQIKTPHDLLRGKTKPVVVLPQEDAWDPVGLDLFGGWDDEVE</sequence>
<name>A0A4R2RBR5_9FIRM</name>
<dbReference type="InterPro" id="IPR054347">
    <property type="entry name" value="TOTE_primase"/>
</dbReference>
<keyword evidence="11" id="KW-1133">Transmembrane helix</keyword>
<dbReference type="SUPFAM" id="SSF56672">
    <property type="entry name" value="DNA/RNA polymerases"/>
    <property type="match status" value="1"/>
</dbReference>
<evidence type="ECO:0000256" key="5">
    <source>
        <dbReference type="ARBA" id="ARBA00022842"/>
    </source>
</evidence>
<feature type="transmembrane region" description="Helical" evidence="11">
    <location>
        <begin position="46"/>
        <end position="65"/>
    </location>
</feature>
<dbReference type="InterPro" id="IPR051083">
    <property type="entry name" value="GrpII_Intron_Splice-Mob/Def"/>
</dbReference>
<evidence type="ECO:0000256" key="3">
    <source>
        <dbReference type="ARBA" id="ARBA00022695"/>
    </source>
</evidence>
<keyword evidence="6 13" id="KW-0695">RNA-directed DNA polymerase</keyword>
<evidence type="ECO:0000256" key="8">
    <source>
        <dbReference type="ARBA" id="ARBA00034120"/>
    </source>
</evidence>
<keyword evidence="11" id="KW-0472">Membrane</keyword>
<keyword evidence="4" id="KW-0479">Metal-binding</keyword>
<dbReference type="PROSITE" id="PS50878">
    <property type="entry name" value="RT_POL"/>
    <property type="match status" value="1"/>
</dbReference>
<dbReference type="Pfam" id="PF22548">
    <property type="entry name" value="AEP-TOTE"/>
    <property type="match status" value="1"/>
</dbReference>
<comment type="catalytic activity">
    <reaction evidence="9">
        <text>DNA(n) + a 2'-deoxyribonucleoside 5'-triphosphate = DNA(n+1) + diphosphate</text>
        <dbReference type="Rhea" id="RHEA:22508"/>
        <dbReference type="Rhea" id="RHEA-COMP:17339"/>
        <dbReference type="Rhea" id="RHEA-COMP:17340"/>
        <dbReference type="ChEBI" id="CHEBI:33019"/>
        <dbReference type="ChEBI" id="CHEBI:61560"/>
        <dbReference type="ChEBI" id="CHEBI:173112"/>
        <dbReference type="EC" id="2.7.7.49"/>
    </reaction>
</comment>
<dbReference type="InterPro" id="IPR000123">
    <property type="entry name" value="Reverse_transcriptase_msDNA"/>
</dbReference>
<feature type="transmembrane region" description="Helical" evidence="11">
    <location>
        <begin position="77"/>
        <end position="96"/>
    </location>
</feature>
<keyword evidence="5" id="KW-0460">Magnesium</keyword>
<dbReference type="PANTHER" id="PTHR34047:SF8">
    <property type="entry name" value="PROTEIN YKFC"/>
    <property type="match status" value="1"/>
</dbReference>
<reference evidence="13 14" key="1">
    <citation type="submission" date="2019-03" db="EMBL/GenBank/DDBJ databases">
        <title>Genomic Encyclopedia of Type Strains, Phase IV (KMG-IV): sequencing the most valuable type-strain genomes for metagenomic binning, comparative biology and taxonomic classification.</title>
        <authorList>
            <person name="Goeker M."/>
        </authorList>
    </citation>
    <scope>NUCLEOTIDE SEQUENCE [LARGE SCALE GENOMIC DNA]</scope>
    <source>
        <strain evidence="13 14">DSM 11170</strain>
    </source>
</reference>
<evidence type="ECO:0000256" key="4">
    <source>
        <dbReference type="ARBA" id="ARBA00022723"/>
    </source>
</evidence>
<proteinExistence type="inferred from homology"/>
<dbReference type="PRINTS" id="PR00866">
    <property type="entry name" value="RNADNAPOLMS"/>
</dbReference>
<organism evidence="13 14">
    <name type="scientific">Heliophilum fasciatum</name>
    <dbReference type="NCBI Taxonomy" id="35700"/>
    <lineage>
        <taxon>Bacteria</taxon>
        <taxon>Bacillati</taxon>
        <taxon>Bacillota</taxon>
        <taxon>Clostridia</taxon>
        <taxon>Eubacteriales</taxon>
        <taxon>Heliobacteriaceae</taxon>
        <taxon>Heliophilum</taxon>
    </lineage>
</organism>
<gene>
    <name evidence="13" type="ORF">EDD73_14020</name>
</gene>
<protein>
    <recommendedName>
        <fullName evidence="1">RNA-directed DNA polymerase</fullName>
        <ecNumber evidence="1">2.7.7.49</ecNumber>
    </recommendedName>
</protein>
<keyword evidence="2" id="KW-0808">Transferase</keyword>
<dbReference type="PANTHER" id="PTHR34047">
    <property type="entry name" value="NUCLEAR INTRON MATURASE 1, MITOCHONDRIAL-RELATED"/>
    <property type="match status" value="1"/>
</dbReference>
<dbReference type="NCBIfam" id="NF040561">
    <property type="entry name" value="PrimPol_Msp"/>
    <property type="match status" value="1"/>
</dbReference>
<keyword evidence="14" id="KW-1185">Reference proteome</keyword>
<comment type="caution">
    <text evidence="13">The sequence shown here is derived from an EMBL/GenBank/DDBJ whole genome shotgun (WGS) entry which is preliminary data.</text>
</comment>
<evidence type="ECO:0000256" key="6">
    <source>
        <dbReference type="ARBA" id="ARBA00022918"/>
    </source>
</evidence>
<evidence type="ECO:0000256" key="7">
    <source>
        <dbReference type="ARBA" id="ARBA00023118"/>
    </source>
</evidence>
<dbReference type="OrthoDB" id="9788687at2"/>
<evidence type="ECO:0000313" key="13">
    <source>
        <dbReference type="EMBL" id="TCP60213.1"/>
    </source>
</evidence>
<dbReference type="GO" id="GO:0051607">
    <property type="term" value="P:defense response to virus"/>
    <property type="evidence" value="ECO:0007669"/>
    <property type="project" value="UniProtKB-KW"/>
</dbReference>
<dbReference type="InterPro" id="IPR043502">
    <property type="entry name" value="DNA/RNA_pol_sf"/>
</dbReference>
<dbReference type="Proteomes" id="UP000294813">
    <property type="component" value="Unassembled WGS sequence"/>
</dbReference>
<feature type="region of interest" description="Disordered" evidence="10">
    <location>
        <begin position="728"/>
        <end position="747"/>
    </location>
</feature>
<dbReference type="AlphaFoldDB" id="A0A4R2RBR5"/>
<evidence type="ECO:0000256" key="11">
    <source>
        <dbReference type="SAM" id="Phobius"/>
    </source>
</evidence>
<dbReference type="CDD" id="cd00525">
    <property type="entry name" value="AE_Prim_S_like"/>
    <property type="match status" value="1"/>
</dbReference>
<dbReference type="InterPro" id="IPR000477">
    <property type="entry name" value="RT_dom"/>
</dbReference>
<dbReference type="EC" id="2.7.7.49" evidence="1"/>
<evidence type="ECO:0000256" key="1">
    <source>
        <dbReference type="ARBA" id="ARBA00012493"/>
    </source>
</evidence>
<evidence type="ECO:0000256" key="2">
    <source>
        <dbReference type="ARBA" id="ARBA00022679"/>
    </source>
</evidence>
<keyword evidence="7" id="KW-0051">Antiviral defense</keyword>
<feature type="domain" description="Reverse transcriptase" evidence="12">
    <location>
        <begin position="206"/>
        <end position="426"/>
    </location>
</feature>
<comment type="similarity">
    <text evidence="8">Belongs to the bacterial reverse transcriptase family.</text>
</comment>
<dbReference type="EMBL" id="SLXT01000040">
    <property type="protein sequence ID" value="TCP60213.1"/>
    <property type="molecule type" value="Genomic_DNA"/>
</dbReference>
<evidence type="ECO:0000256" key="9">
    <source>
        <dbReference type="ARBA" id="ARBA00048173"/>
    </source>
</evidence>
<accession>A0A4R2RBR5</accession>
<dbReference type="SUPFAM" id="SSF56747">
    <property type="entry name" value="Prim-pol domain"/>
    <property type="match status" value="1"/>
</dbReference>
<evidence type="ECO:0000256" key="10">
    <source>
        <dbReference type="SAM" id="MobiDB-lite"/>
    </source>
</evidence>